<organism evidence="3 4">
    <name type="scientific">Sorangium cellulosum</name>
    <name type="common">Polyangium cellulosum</name>
    <dbReference type="NCBI Taxonomy" id="56"/>
    <lineage>
        <taxon>Bacteria</taxon>
        <taxon>Pseudomonadati</taxon>
        <taxon>Myxococcota</taxon>
        <taxon>Polyangia</taxon>
        <taxon>Polyangiales</taxon>
        <taxon>Polyangiaceae</taxon>
        <taxon>Sorangium</taxon>
    </lineage>
</organism>
<dbReference type="SUPFAM" id="SSF81606">
    <property type="entry name" value="PP2C-like"/>
    <property type="match status" value="1"/>
</dbReference>
<proteinExistence type="predicted"/>
<dbReference type="AlphaFoldDB" id="A0A4P2Q4M9"/>
<name>A0A4P2Q4M9_SORCE</name>
<dbReference type="InterPro" id="IPR001932">
    <property type="entry name" value="PPM-type_phosphatase-like_dom"/>
</dbReference>
<accession>A0A4P2Q4M9</accession>
<dbReference type="CDD" id="cd00143">
    <property type="entry name" value="PP2Cc"/>
    <property type="match status" value="1"/>
</dbReference>
<dbReference type="EMBL" id="CP012670">
    <property type="protein sequence ID" value="AUX24131.1"/>
    <property type="molecule type" value="Genomic_DNA"/>
</dbReference>
<dbReference type="PROSITE" id="PS51746">
    <property type="entry name" value="PPM_2"/>
    <property type="match status" value="1"/>
</dbReference>
<feature type="domain" description="PPM-type phosphatase" evidence="2">
    <location>
        <begin position="6"/>
        <end position="255"/>
    </location>
</feature>
<dbReference type="InterPro" id="IPR036457">
    <property type="entry name" value="PPM-type-like_dom_sf"/>
</dbReference>
<protein>
    <submittedName>
        <fullName evidence="3">Phosphoprotein phosphatase</fullName>
    </submittedName>
</protein>
<evidence type="ECO:0000256" key="1">
    <source>
        <dbReference type="SAM" id="MobiDB-lite"/>
    </source>
</evidence>
<evidence type="ECO:0000259" key="2">
    <source>
        <dbReference type="PROSITE" id="PS51746"/>
    </source>
</evidence>
<dbReference type="RefSeq" id="WP_129349802.1">
    <property type="nucleotide sequence ID" value="NZ_CP012670.1"/>
</dbReference>
<dbReference type="SMART" id="SM00332">
    <property type="entry name" value="PP2Cc"/>
    <property type="match status" value="1"/>
</dbReference>
<sequence length="273" mass="29365">MYPQLAVEAAAQSHVARRHGHNEGRLATLPCLGLFMVARGLDRSTTGEMTSRTAIEAIKSCPENNGDLEDPWSHSATRPQDRDKVRVALNVRRANRSSDEVNQQQGKAPDSATVFAGVLLAPGMAYIAHGGDTRVYRMRGGTMERLIRNHTPPEELLAEDNGPREEVRALGDRANGVTRALGCDEDANILSRVEATPPGDLLLVGSDGLCGRVPERRIAGVLRAHGGLSVAASLLIDLAIEHGGPGDVMCVLARVGSGPRARRSRVRPSRTRR</sequence>
<reference evidence="3 4" key="1">
    <citation type="submission" date="2015-09" db="EMBL/GenBank/DDBJ databases">
        <title>Sorangium comparison.</title>
        <authorList>
            <person name="Zaburannyi N."/>
            <person name="Bunk B."/>
            <person name="Overmann J."/>
            <person name="Mueller R."/>
        </authorList>
    </citation>
    <scope>NUCLEOTIDE SEQUENCE [LARGE SCALE GENOMIC DNA]</scope>
    <source>
        <strain evidence="3 4">So ceGT47</strain>
    </source>
</reference>
<dbReference type="OrthoDB" id="9801841at2"/>
<gene>
    <name evidence="3" type="ORF">SOCEGT47_046670</name>
</gene>
<evidence type="ECO:0000313" key="3">
    <source>
        <dbReference type="EMBL" id="AUX24131.1"/>
    </source>
</evidence>
<feature type="region of interest" description="Disordered" evidence="1">
    <location>
        <begin position="61"/>
        <end position="82"/>
    </location>
</feature>
<evidence type="ECO:0000313" key="4">
    <source>
        <dbReference type="Proteomes" id="UP000295781"/>
    </source>
</evidence>
<dbReference type="Proteomes" id="UP000295781">
    <property type="component" value="Chromosome"/>
</dbReference>
<dbReference type="Gene3D" id="3.60.40.10">
    <property type="entry name" value="PPM-type phosphatase domain"/>
    <property type="match status" value="1"/>
</dbReference>